<gene>
    <name evidence="2" type="ORF">ISN45_Aa05g005320</name>
</gene>
<dbReference type="AlphaFoldDB" id="A0A8T1ZL04"/>
<evidence type="ECO:0000259" key="1">
    <source>
        <dbReference type="Pfam" id="PF13456"/>
    </source>
</evidence>
<reference evidence="2 3" key="1">
    <citation type="submission" date="2020-12" db="EMBL/GenBank/DDBJ databases">
        <title>Concerted genomic and epigenomic changes stabilize Arabidopsis allopolyploids.</title>
        <authorList>
            <person name="Chen Z."/>
        </authorList>
    </citation>
    <scope>NUCLEOTIDE SEQUENCE [LARGE SCALE GENOMIC DNA]</scope>
    <source>
        <strain evidence="2">Allo738</strain>
        <tissue evidence="2">Leaf</tissue>
    </source>
</reference>
<name>A0A8T1ZL04_9BRAS</name>
<dbReference type="FunFam" id="3.30.420.10:FF:000076">
    <property type="entry name" value="RBR-type E3 ubiquitin transferase"/>
    <property type="match status" value="1"/>
</dbReference>
<proteinExistence type="predicted"/>
<dbReference type="Pfam" id="PF13456">
    <property type="entry name" value="RVT_3"/>
    <property type="match status" value="1"/>
</dbReference>
<comment type="caution">
    <text evidence="2">The sequence shown here is derived from an EMBL/GenBank/DDBJ whole genome shotgun (WGS) entry which is preliminary data.</text>
</comment>
<evidence type="ECO:0000313" key="2">
    <source>
        <dbReference type="EMBL" id="KAG7558920.1"/>
    </source>
</evidence>
<dbReference type="EMBL" id="JAEFBK010000010">
    <property type="protein sequence ID" value="KAG7558920.1"/>
    <property type="molecule type" value="Genomic_DNA"/>
</dbReference>
<dbReference type="GO" id="GO:0003676">
    <property type="term" value="F:nucleic acid binding"/>
    <property type="evidence" value="ECO:0007669"/>
    <property type="project" value="InterPro"/>
</dbReference>
<sequence>MCNIYMEEEGTLAREEDGLKPEAYYLYFKGLVRKDSLAGFGVTICRQEDDTLLFRMKGSIHDSTITVLEAELTALKRGLTEAVSLGMTHILICCDHYQIFNLVTGRCAPKQENTALLMDDVQRIRQQLTSSIPVLMTENQVKFAYKLALETLVSETSIRMPPHNTRCSGSMRCCKVSCHSNLSCNDCERLGTNPAAMWLQCKKWLQYYWWLFEEHQ</sequence>
<feature type="domain" description="RNase H type-1" evidence="1">
    <location>
        <begin position="29"/>
        <end position="148"/>
    </location>
</feature>
<keyword evidence="3" id="KW-1185">Reference proteome</keyword>
<accession>A0A8T1ZL04</accession>
<dbReference type="InterPro" id="IPR002156">
    <property type="entry name" value="RNaseH_domain"/>
</dbReference>
<dbReference type="Proteomes" id="UP000694240">
    <property type="component" value="Chromosome 10"/>
</dbReference>
<protein>
    <submittedName>
        <fullName evidence="2">Ribonuclease H-like superfamily</fullName>
    </submittedName>
</protein>
<organism evidence="2 3">
    <name type="scientific">Arabidopsis thaliana x Arabidopsis arenosa</name>
    <dbReference type="NCBI Taxonomy" id="1240361"/>
    <lineage>
        <taxon>Eukaryota</taxon>
        <taxon>Viridiplantae</taxon>
        <taxon>Streptophyta</taxon>
        <taxon>Embryophyta</taxon>
        <taxon>Tracheophyta</taxon>
        <taxon>Spermatophyta</taxon>
        <taxon>Magnoliopsida</taxon>
        <taxon>eudicotyledons</taxon>
        <taxon>Gunneridae</taxon>
        <taxon>Pentapetalae</taxon>
        <taxon>rosids</taxon>
        <taxon>malvids</taxon>
        <taxon>Brassicales</taxon>
        <taxon>Brassicaceae</taxon>
        <taxon>Camelineae</taxon>
        <taxon>Arabidopsis</taxon>
    </lineage>
</organism>
<dbReference type="GO" id="GO:0004523">
    <property type="term" value="F:RNA-DNA hybrid ribonuclease activity"/>
    <property type="evidence" value="ECO:0007669"/>
    <property type="project" value="InterPro"/>
</dbReference>
<evidence type="ECO:0000313" key="3">
    <source>
        <dbReference type="Proteomes" id="UP000694240"/>
    </source>
</evidence>